<evidence type="ECO:0000256" key="1">
    <source>
        <dbReference type="SAM" id="MobiDB-lite"/>
    </source>
</evidence>
<feature type="region of interest" description="Disordered" evidence="1">
    <location>
        <begin position="1"/>
        <end position="95"/>
    </location>
</feature>
<feature type="compositionally biased region" description="Low complexity" evidence="1">
    <location>
        <begin position="1"/>
        <end position="40"/>
    </location>
</feature>
<dbReference type="EMBL" id="KZ084086">
    <property type="protein sequence ID" value="OSD08233.1"/>
    <property type="molecule type" value="Genomic_DNA"/>
</dbReference>
<dbReference type="STRING" id="1353009.A0A1Y2J5Q0"/>
<dbReference type="InterPro" id="IPR041078">
    <property type="entry name" value="Plavaka"/>
</dbReference>
<dbReference type="AlphaFoldDB" id="A0A1Y2J5Q0"/>
<protein>
    <submittedName>
        <fullName evidence="2">Uncharacterized protein</fullName>
    </submittedName>
</protein>
<reference evidence="2 3" key="1">
    <citation type="journal article" date="2015" name="Biotechnol. Biofuels">
        <title>Enhanced degradation of softwood versus hardwood by the white-rot fungus Pycnoporus coccineus.</title>
        <authorList>
            <person name="Couturier M."/>
            <person name="Navarro D."/>
            <person name="Chevret D."/>
            <person name="Henrissat B."/>
            <person name="Piumi F."/>
            <person name="Ruiz-Duenas F.J."/>
            <person name="Martinez A.T."/>
            <person name="Grigoriev I.V."/>
            <person name="Riley R."/>
            <person name="Lipzen A."/>
            <person name="Berrin J.G."/>
            <person name="Master E.R."/>
            <person name="Rosso M.N."/>
        </authorList>
    </citation>
    <scope>NUCLEOTIDE SEQUENCE [LARGE SCALE GENOMIC DNA]</scope>
    <source>
        <strain evidence="2 3">BRFM310</strain>
    </source>
</reference>
<dbReference type="Proteomes" id="UP000193067">
    <property type="component" value="Unassembled WGS sequence"/>
</dbReference>
<evidence type="ECO:0000313" key="3">
    <source>
        <dbReference type="Proteomes" id="UP000193067"/>
    </source>
</evidence>
<dbReference type="Pfam" id="PF18759">
    <property type="entry name" value="Plavaka"/>
    <property type="match status" value="1"/>
</dbReference>
<dbReference type="PANTHER" id="PTHR13491:SF0">
    <property type="entry name" value="ZINC FINGER CCHC DOMAIN-CONTAINING PROTEIN 10"/>
    <property type="match status" value="1"/>
</dbReference>
<dbReference type="InterPro" id="IPR039715">
    <property type="entry name" value="ZCCHC10"/>
</dbReference>
<feature type="compositionally biased region" description="Low complexity" evidence="1">
    <location>
        <begin position="48"/>
        <end position="83"/>
    </location>
</feature>
<proteinExistence type="predicted"/>
<name>A0A1Y2J5Q0_TRAC3</name>
<gene>
    <name evidence="2" type="ORF">PYCCODRAFT_1357246</name>
</gene>
<sequence length="936" mass="106259">MGRTSRAPSTSAFRASSASNTSSPSPSSSSSSPSPSSQSSPSPPPSQSSPSPSQSPSSRSPSSSPSSSSSSSASSSSSSASSSEAGSAQSDQTDFEPDTIKIEYHPHSGIGVRTVPFEEFQRYYAPQADPPLERQPWFPYRSRTDFEFAKFVLDASLSRKEVDRLLKLIHCVREGKDQLSFHSYTDIQKGWAAASTKLTPFTKHIIDVPYKNEMRSYPLWTRDVWEYLKDILRNPYLVSRMDWNAHRLYRFDEATKQFIRFYDEPLTANAAWNLQSELPAGQSPLIILVYADKTKLSSFGSAKAYPVVIKCGNLPVDIRNGEGVGGERVVGWLPILEEKAGERHKLGYINLKRIIWHESVRKIFEPIRQFSHTGVWFICGDHAERWMCPSVVILSSDYEEQCFMSLIRGAMGLFPCPICLAPKGQLCNLHLHFPLRTGKEAQRILNEALVQKTQKQHESILQAWSLRPVQNAFLELGHSDPYKALSFDRLHAFHSGLFGHHLWVEFKKHVENISNDAVKLVDVQFDMIPRWSGLIHFNEVMGLSFTDGGKYEHISKNILFASHNIMTKTASAVGYQLLCLIRQYLEMDMYAGLLVHTTWTLQDGRHAQSMWHEKLQEFTADDPEPKNWDFPKAHTHKHLWDDITAKGVTRNYNTKPNEKLHRPLKKAYQLQTNFRDVAPQILNIDHNAYVAAFMQQQLDEYDATEKAQIKAALEISRTTDNSELDTIGGGHFMLRSKQDVQTMGQLVASHQNDVAYQNFWQRLGRFLTSEYQAHGLPLPDGPRITFSADSRITPYFLINVNYESLADWRMTTDMVRCNPIFFGHPRYDCVLVQAATQFFARLIITFTCKVGDSLQPLALIQPFDRLAGPPSRTDLDLGFLRVRERPRRRSEFISLHSLLRGALLVPDFGKDRDYLVHDLVDSDMFLRMRAIKGAAL</sequence>
<dbReference type="OrthoDB" id="2753241at2759"/>
<evidence type="ECO:0000313" key="2">
    <source>
        <dbReference type="EMBL" id="OSD08233.1"/>
    </source>
</evidence>
<keyword evidence="3" id="KW-1185">Reference proteome</keyword>
<organism evidence="2 3">
    <name type="scientific">Trametes coccinea (strain BRFM310)</name>
    <name type="common">Pycnoporus coccineus</name>
    <dbReference type="NCBI Taxonomy" id="1353009"/>
    <lineage>
        <taxon>Eukaryota</taxon>
        <taxon>Fungi</taxon>
        <taxon>Dikarya</taxon>
        <taxon>Basidiomycota</taxon>
        <taxon>Agaricomycotina</taxon>
        <taxon>Agaricomycetes</taxon>
        <taxon>Polyporales</taxon>
        <taxon>Polyporaceae</taxon>
        <taxon>Trametes</taxon>
    </lineage>
</organism>
<accession>A0A1Y2J5Q0</accession>
<dbReference type="PANTHER" id="PTHR13491">
    <property type="entry name" value="ZCCHC10 PROTEIN"/>
    <property type="match status" value="1"/>
</dbReference>